<feature type="compositionally biased region" description="Polar residues" evidence="1">
    <location>
        <begin position="445"/>
        <end position="454"/>
    </location>
</feature>
<dbReference type="Proteomes" id="UP000218896">
    <property type="component" value="Unassembled WGS sequence"/>
</dbReference>
<dbReference type="EMBL" id="NSKD01000010">
    <property type="protein sequence ID" value="PAU77057.1"/>
    <property type="molecule type" value="Genomic_DNA"/>
</dbReference>
<reference evidence="2 3" key="1">
    <citation type="submission" date="2017-08" db="EMBL/GenBank/DDBJ databases">
        <title>Halovibrio sewagensis sp. nov., isolated from wastewater of high salinity.</title>
        <authorList>
            <person name="Dong X."/>
            <person name="Zhang G."/>
        </authorList>
    </citation>
    <scope>NUCLEOTIDE SEQUENCE [LARGE SCALE GENOMIC DNA]</scope>
    <source>
        <strain evidence="2 3">YL5-2</strain>
    </source>
</reference>
<sequence length="454" mass="51346">MPEVIDAIEAPIATYYRDNYPGEVSKGDIKRALDHFGQRITPLLVPIYFGRAGYNPKTQERFIDAGPGNCFTFKPGEMHFYAGTVQPMIRPAHSYCFPDLSHIGNNHPALVNQLFDCTLLSSESDLLVVAWMVLCWMPDKKQVMLEILGTPSASMEQAHRQVKTAVDPATTTWQEDVPSNVKQFNNLALKHYLLSFNQVEALTPTQQDHIFSLMRGKQIQWQWKDKKVAAEITAQCPVMLNSTESVATTPKLADATLSVEVEEDNLQPTMPGQMTSMDPAIVAGLLLIFGYVNSQWTQMEYRKEFDHHGGLADLCRVGVLVAEYLRQDKDAFWQQFRLNQQGRREFELEESPVATAVAQALAAEPSGVLDLSVTDWKTRLEEYRPKKEDSSEKRPSEKEPSTDMWPTTPRGLGSKFNQIKPLLREFGISLTSSGQRGPRRYWRAEQTTTPVMDE</sequence>
<evidence type="ECO:0000313" key="3">
    <source>
        <dbReference type="Proteomes" id="UP000218896"/>
    </source>
</evidence>
<organism evidence="2 3">
    <name type="scientific">Halovibrio salipaludis</name>
    <dbReference type="NCBI Taxonomy" id="2032626"/>
    <lineage>
        <taxon>Bacteria</taxon>
        <taxon>Pseudomonadati</taxon>
        <taxon>Pseudomonadota</taxon>
        <taxon>Gammaproteobacteria</taxon>
        <taxon>Oceanospirillales</taxon>
        <taxon>Halomonadaceae</taxon>
        <taxon>Halovibrio</taxon>
    </lineage>
</organism>
<accession>A0A2A2EXF9</accession>
<comment type="caution">
    <text evidence="2">The sequence shown here is derived from an EMBL/GenBank/DDBJ whole genome shotgun (WGS) entry which is preliminary data.</text>
</comment>
<feature type="region of interest" description="Disordered" evidence="1">
    <location>
        <begin position="384"/>
        <end position="413"/>
    </location>
</feature>
<gene>
    <name evidence="2" type="ORF">CK501_15165</name>
</gene>
<dbReference type="AlphaFoldDB" id="A0A2A2EXF9"/>
<feature type="compositionally biased region" description="Basic and acidic residues" evidence="1">
    <location>
        <begin position="384"/>
        <end position="401"/>
    </location>
</feature>
<feature type="region of interest" description="Disordered" evidence="1">
    <location>
        <begin position="429"/>
        <end position="454"/>
    </location>
</feature>
<evidence type="ECO:0000256" key="1">
    <source>
        <dbReference type="SAM" id="MobiDB-lite"/>
    </source>
</evidence>
<evidence type="ECO:0000313" key="2">
    <source>
        <dbReference type="EMBL" id="PAU77057.1"/>
    </source>
</evidence>
<keyword evidence="3" id="KW-1185">Reference proteome</keyword>
<name>A0A2A2EXF9_9GAMM</name>
<proteinExistence type="predicted"/>
<protein>
    <submittedName>
        <fullName evidence="2">Uncharacterized protein</fullName>
    </submittedName>
</protein>